<keyword evidence="2" id="KW-0560">Oxidoreductase</keyword>
<dbReference type="Gene3D" id="3.40.50.80">
    <property type="entry name" value="Nucleotide-binding domain of ferredoxin-NADP reductase (FNR) module"/>
    <property type="match status" value="1"/>
</dbReference>
<dbReference type="InterPro" id="IPR002048">
    <property type="entry name" value="EF_hand_dom"/>
</dbReference>
<dbReference type="InterPro" id="IPR018247">
    <property type="entry name" value="EF_Hand_1_Ca_BS"/>
</dbReference>
<dbReference type="PROSITE" id="PS00018">
    <property type="entry name" value="EF_HAND_1"/>
    <property type="match status" value="1"/>
</dbReference>
<comment type="caution">
    <text evidence="4">The sequence shown here is derived from an EMBL/GenBank/DDBJ whole genome shotgun (WGS) entry which is preliminary data.</text>
</comment>
<keyword evidence="5" id="KW-1185">Reference proteome</keyword>
<dbReference type="AlphaFoldDB" id="A0AAU9NT21"/>
<protein>
    <recommendedName>
        <fullName evidence="3">EF-hand domain-containing protein</fullName>
    </recommendedName>
</protein>
<dbReference type="InterPro" id="IPR011992">
    <property type="entry name" value="EF-hand-dom_pair"/>
</dbReference>
<dbReference type="InterPro" id="IPR013121">
    <property type="entry name" value="Fe_red_NAD-bd_6"/>
</dbReference>
<dbReference type="SUPFAM" id="SSF47473">
    <property type="entry name" value="EF-hand"/>
    <property type="match status" value="1"/>
</dbReference>
<sequence>MRTKSVTPKGLKFISKEDENMAWAPLEKRFEDLTKYTNGMNKDSQEFAEELFDLLTLRRNIIGDSIDKEQMKHFWGQISGQSFDSRLQTFFDMIDKDEDGRITQDDVRKIISLSASINKLSNIKNQADEYAASIMEELDPNDLGYIMIDDLEMLLLQAPKHDVSPESKNLSHMLSQQLKTTQSGNPIRRCFPKVLINGPYGGAAAQYYKKYEVVLLVGSGTPIINIVKDILNNIKAKDDEENALENGSTGKLQKKKSGRTNFKTTRAYFYWVTSEQGSFDMVKDIMNEAAEMDEYGVIEMHAYCTSVFEEDDARSAFITILQSLYHARNGIDVVSGTRVKSRFSEPNWRDVYKQITLNHIGSGIGVFYFGEPAPAKELKQLVHDFSQKTATKFDFHKQNF</sequence>
<dbReference type="GO" id="GO:0016174">
    <property type="term" value="F:NAD(P)H oxidase H2O2-forming activity"/>
    <property type="evidence" value="ECO:0007669"/>
    <property type="project" value="TreeGrafter"/>
</dbReference>
<name>A0AAU9NT21_9ASTR</name>
<evidence type="ECO:0000259" key="3">
    <source>
        <dbReference type="PROSITE" id="PS50222"/>
    </source>
</evidence>
<dbReference type="Pfam" id="PF08030">
    <property type="entry name" value="NAD_binding_6"/>
    <property type="match status" value="1"/>
</dbReference>
<dbReference type="InterPro" id="IPR050369">
    <property type="entry name" value="RBOH/FRE"/>
</dbReference>
<dbReference type="PROSITE" id="PS50222">
    <property type="entry name" value="EF_HAND_2"/>
    <property type="match status" value="1"/>
</dbReference>
<evidence type="ECO:0000313" key="4">
    <source>
        <dbReference type="EMBL" id="CAH1440945.1"/>
    </source>
</evidence>
<dbReference type="PANTHER" id="PTHR11972:SF152">
    <property type="entry name" value="RESPIRATORY BURST OXIDASE HOMOLOG PROTEIN C"/>
    <property type="match status" value="1"/>
</dbReference>
<dbReference type="GO" id="GO:0005886">
    <property type="term" value="C:plasma membrane"/>
    <property type="evidence" value="ECO:0007669"/>
    <property type="project" value="TreeGrafter"/>
</dbReference>
<accession>A0AAU9NT21</accession>
<dbReference type="Proteomes" id="UP001157418">
    <property type="component" value="Unassembled WGS sequence"/>
</dbReference>
<evidence type="ECO:0000256" key="1">
    <source>
        <dbReference type="ARBA" id="ARBA00022837"/>
    </source>
</evidence>
<dbReference type="InterPro" id="IPR039261">
    <property type="entry name" value="FNR_nucleotide-bd"/>
</dbReference>
<dbReference type="Gene3D" id="1.10.238.10">
    <property type="entry name" value="EF-hand"/>
    <property type="match status" value="1"/>
</dbReference>
<dbReference type="EMBL" id="CAKMRJ010005412">
    <property type="protein sequence ID" value="CAH1440945.1"/>
    <property type="molecule type" value="Genomic_DNA"/>
</dbReference>
<organism evidence="4 5">
    <name type="scientific">Lactuca virosa</name>
    <dbReference type="NCBI Taxonomy" id="75947"/>
    <lineage>
        <taxon>Eukaryota</taxon>
        <taxon>Viridiplantae</taxon>
        <taxon>Streptophyta</taxon>
        <taxon>Embryophyta</taxon>
        <taxon>Tracheophyta</taxon>
        <taxon>Spermatophyta</taxon>
        <taxon>Magnoliopsida</taxon>
        <taxon>eudicotyledons</taxon>
        <taxon>Gunneridae</taxon>
        <taxon>Pentapetalae</taxon>
        <taxon>asterids</taxon>
        <taxon>campanulids</taxon>
        <taxon>Asterales</taxon>
        <taxon>Asteraceae</taxon>
        <taxon>Cichorioideae</taxon>
        <taxon>Cichorieae</taxon>
        <taxon>Lactucinae</taxon>
        <taxon>Lactuca</taxon>
    </lineage>
</organism>
<dbReference type="Pfam" id="PF08414">
    <property type="entry name" value="NADPH_Ox"/>
    <property type="match status" value="1"/>
</dbReference>
<gene>
    <name evidence="4" type="ORF">LVIROSA_LOCUS27048</name>
</gene>
<proteinExistence type="predicted"/>
<reference evidence="4 5" key="1">
    <citation type="submission" date="2022-01" db="EMBL/GenBank/DDBJ databases">
        <authorList>
            <person name="Xiong W."/>
            <person name="Schranz E."/>
        </authorList>
    </citation>
    <scope>NUCLEOTIDE SEQUENCE [LARGE SCALE GENOMIC DNA]</scope>
</reference>
<dbReference type="InterPro" id="IPR013623">
    <property type="entry name" value="NADPH_Ox"/>
</dbReference>
<dbReference type="GO" id="GO:0004601">
    <property type="term" value="F:peroxidase activity"/>
    <property type="evidence" value="ECO:0007669"/>
    <property type="project" value="InterPro"/>
</dbReference>
<feature type="domain" description="EF-hand" evidence="3">
    <location>
        <begin position="82"/>
        <end position="117"/>
    </location>
</feature>
<evidence type="ECO:0000256" key="2">
    <source>
        <dbReference type="ARBA" id="ARBA00023002"/>
    </source>
</evidence>
<dbReference type="PANTHER" id="PTHR11972">
    <property type="entry name" value="NADPH OXIDASE"/>
    <property type="match status" value="1"/>
</dbReference>
<dbReference type="GO" id="GO:0005509">
    <property type="term" value="F:calcium ion binding"/>
    <property type="evidence" value="ECO:0007669"/>
    <property type="project" value="InterPro"/>
</dbReference>
<evidence type="ECO:0000313" key="5">
    <source>
        <dbReference type="Proteomes" id="UP001157418"/>
    </source>
</evidence>
<keyword evidence="1" id="KW-0106">Calcium</keyword>